<feature type="chain" id="PRO_5003991064" evidence="7">
    <location>
        <begin position="31"/>
        <end position="786"/>
    </location>
</feature>
<dbReference type="InterPro" id="IPR013517">
    <property type="entry name" value="FG-GAP"/>
</dbReference>
<dbReference type="EMBL" id="KB007838">
    <property type="protein sequence ID" value="ELR24077.1"/>
    <property type="molecule type" value="Genomic_DNA"/>
</dbReference>
<dbReference type="InterPro" id="IPR056376">
    <property type="entry name" value="DEX1_C"/>
</dbReference>
<keyword evidence="3 7" id="KW-0732">Signal</keyword>
<feature type="compositionally biased region" description="Polar residues" evidence="6">
    <location>
        <begin position="244"/>
        <end position="255"/>
    </location>
</feature>
<dbReference type="InterPro" id="IPR028994">
    <property type="entry name" value="Integrin_alpha_N"/>
</dbReference>
<feature type="region of interest" description="Disordered" evidence="6">
    <location>
        <begin position="218"/>
        <end position="264"/>
    </location>
</feature>
<evidence type="ECO:0000256" key="7">
    <source>
        <dbReference type="SAM" id="SignalP"/>
    </source>
</evidence>
<dbReference type="STRING" id="1257118.L8HFR8"/>
<evidence type="ECO:0000256" key="6">
    <source>
        <dbReference type="SAM" id="MobiDB-lite"/>
    </source>
</evidence>
<dbReference type="GO" id="GO:0016020">
    <property type="term" value="C:membrane"/>
    <property type="evidence" value="ECO:0007669"/>
    <property type="project" value="UniProtKB-SubCell"/>
</dbReference>
<dbReference type="InterPro" id="IPR015943">
    <property type="entry name" value="WD40/YVTN_repeat-like_dom_sf"/>
</dbReference>
<keyword evidence="4" id="KW-1133">Transmembrane helix</keyword>
<dbReference type="VEuPathDB" id="AmoebaDB:ACA1_019350"/>
<evidence type="ECO:0000259" key="8">
    <source>
        <dbReference type="Pfam" id="PF23722"/>
    </source>
</evidence>
<feature type="signal peptide" evidence="7">
    <location>
        <begin position="1"/>
        <end position="30"/>
    </location>
</feature>
<evidence type="ECO:0000256" key="4">
    <source>
        <dbReference type="ARBA" id="ARBA00022989"/>
    </source>
</evidence>
<feature type="domain" description="DEX1 C-terminal" evidence="8">
    <location>
        <begin position="653"/>
        <end position="744"/>
    </location>
</feature>
<evidence type="ECO:0000313" key="9">
    <source>
        <dbReference type="EMBL" id="ELR24077.1"/>
    </source>
</evidence>
<gene>
    <name evidence="9" type="ORF">ACA1_019350</name>
</gene>
<protein>
    <submittedName>
        <fullName evidence="9">FGGAP repeat domain containing protein</fullName>
    </submittedName>
</protein>
<evidence type="ECO:0000256" key="1">
    <source>
        <dbReference type="ARBA" id="ARBA00004167"/>
    </source>
</evidence>
<dbReference type="KEGG" id="acan:ACA1_019350"/>
<evidence type="ECO:0000313" key="10">
    <source>
        <dbReference type="Proteomes" id="UP000011083"/>
    </source>
</evidence>
<proteinExistence type="predicted"/>
<organism evidence="9 10">
    <name type="scientific">Acanthamoeba castellanii (strain ATCC 30010 / Neff)</name>
    <dbReference type="NCBI Taxonomy" id="1257118"/>
    <lineage>
        <taxon>Eukaryota</taxon>
        <taxon>Amoebozoa</taxon>
        <taxon>Discosea</taxon>
        <taxon>Longamoebia</taxon>
        <taxon>Centramoebida</taxon>
        <taxon>Acanthamoebidae</taxon>
        <taxon>Acanthamoeba</taxon>
    </lineage>
</organism>
<reference evidence="9 10" key="1">
    <citation type="journal article" date="2013" name="Genome Biol.">
        <title>Genome of Acanthamoeba castellanii highlights extensive lateral gene transfer and early evolution of tyrosine kinase signaling.</title>
        <authorList>
            <person name="Clarke M."/>
            <person name="Lohan A.J."/>
            <person name="Liu B."/>
            <person name="Lagkouvardos I."/>
            <person name="Roy S."/>
            <person name="Zafar N."/>
            <person name="Bertelli C."/>
            <person name="Schilde C."/>
            <person name="Kianianmomeni A."/>
            <person name="Burglin T.R."/>
            <person name="Frech C."/>
            <person name="Turcotte B."/>
            <person name="Kopec K.O."/>
            <person name="Synnott J.M."/>
            <person name="Choo C."/>
            <person name="Paponov I."/>
            <person name="Finkler A."/>
            <person name="Soon Heng Tan C."/>
            <person name="Hutchins A.P."/>
            <person name="Weinmeier T."/>
            <person name="Rattei T."/>
            <person name="Chu J.S."/>
            <person name="Gimenez G."/>
            <person name="Irimia M."/>
            <person name="Rigden D.J."/>
            <person name="Fitzpatrick D.A."/>
            <person name="Lorenzo-Morales J."/>
            <person name="Bateman A."/>
            <person name="Chiu C.H."/>
            <person name="Tang P."/>
            <person name="Hegemann P."/>
            <person name="Fromm H."/>
            <person name="Raoult D."/>
            <person name="Greub G."/>
            <person name="Miranda-Saavedra D."/>
            <person name="Chen N."/>
            <person name="Nash P."/>
            <person name="Ginger M.L."/>
            <person name="Horn M."/>
            <person name="Schaap P."/>
            <person name="Caler L."/>
            <person name="Loftus B."/>
        </authorList>
    </citation>
    <scope>NUCLEOTIDE SEQUENCE [LARGE SCALE GENOMIC DNA]</scope>
    <source>
        <strain evidence="9 10">Neff</strain>
    </source>
</reference>
<dbReference type="AlphaFoldDB" id="L8HFR8"/>
<dbReference type="Gene3D" id="2.130.10.10">
    <property type="entry name" value="YVTN repeat-like/Quinoprotein amine dehydrogenase"/>
    <property type="match status" value="1"/>
</dbReference>
<dbReference type="PANTHER" id="PTHR21419">
    <property type="match status" value="1"/>
</dbReference>
<dbReference type="OrthoDB" id="200924at2759"/>
<dbReference type="OMA" id="TEIWETH"/>
<dbReference type="Pfam" id="PF13517">
    <property type="entry name" value="FG-GAP_3"/>
    <property type="match status" value="1"/>
</dbReference>
<dbReference type="RefSeq" id="XP_004353605.1">
    <property type="nucleotide sequence ID" value="XM_004353553.1"/>
</dbReference>
<feature type="compositionally biased region" description="Pro residues" evidence="6">
    <location>
        <begin position="226"/>
        <end position="237"/>
    </location>
</feature>
<name>L8HFR8_ACACF</name>
<keyword evidence="10" id="KW-1185">Reference proteome</keyword>
<dbReference type="Proteomes" id="UP000011083">
    <property type="component" value="Unassembled WGS sequence"/>
</dbReference>
<dbReference type="GeneID" id="14925079"/>
<comment type="subcellular location">
    <subcellularLocation>
        <location evidence="1">Membrane</location>
        <topology evidence="1">Single-pass membrane protein</topology>
    </subcellularLocation>
</comment>
<dbReference type="PANTHER" id="PTHR21419:SF23">
    <property type="entry name" value="PROTEIN DEFECTIVE IN EXINE FORMATION 1"/>
    <property type="match status" value="1"/>
</dbReference>
<evidence type="ECO:0000256" key="3">
    <source>
        <dbReference type="ARBA" id="ARBA00022729"/>
    </source>
</evidence>
<dbReference type="SUPFAM" id="SSF69318">
    <property type="entry name" value="Integrin alpha N-terminal domain"/>
    <property type="match status" value="2"/>
</dbReference>
<accession>L8HFR8</accession>
<keyword evidence="2" id="KW-0812">Transmembrane</keyword>
<dbReference type="Pfam" id="PF23722">
    <property type="entry name" value="Beta-sand_DEX1"/>
    <property type="match status" value="1"/>
</dbReference>
<dbReference type="InterPro" id="IPR045232">
    <property type="entry name" value="FAM234"/>
</dbReference>
<evidence type="ECO:0000256" key="2">
    <source>
        <dbReference type="ARBA" id="ARBA00022692"/>
    </source>
</evidence>
<keyword evidence="5" id="KW-0472">Membrane</keyword>
<sequence length="786" mass="85324">MKSHSRRFTGGLALLGGLLVLLLCGSFAVAQEPRVDEQPTQTKNELAIYVPNPFREKTPLNPLDLIFGAEEKQHTKTAEDGTWHVDTDLLWEVSLSGPSRSTPSIVDLYRDGTKQVLVSAAFNHGGTGPVFMAMHDISGDGREEVVTVGEDGNIRVWHESGWSLAYPPFEIPHLPVPRGWFDGLESRNVLPSLSLYVRDPDRAAKKVHQISRDFATGLGIGLDQPPGAPLPPNPPVPNIGSPPRTTSPVPQSSPGASAVEAEKEPEDAVWKGFEGWLPAAGIKSLDLFLPVDKENMMGEQRLNRVRPAKKFAIPEPDDNVVVLDPHVLAEPVVRDVDGDGLDDLVVAVSYYLYAARAEEQGADDSKYASSGVVCFNLPNGTLKWHTPLDLSFADRAYSPYLTRRNHHQIYESPSVGDIEGDGNVEILVGTGLGVLYLLEGKTGKVRDDDQFPISMDSIHGRVAMHDVDGNGKLDIIANDINGNLAVFDHQGKELWSAQFTPSSHVGPSVGDIDGDGQIDIVLATELGHVWAWNAKTGKVLKNFPMRLEAGIHDRPLLLPRTRDADDGLLIIVTGDNGILYLIHPLTPAIERIDIGHYSLGMVLADDLLGNGEVHLVVATTSGRLLALTTSLPLLPLAAVRGNGQGRMGGEYGIYVEGERYRQVTGRTFTVPFRIIDNAETPLAPYHLTFYVGGKKVLETTYADPGAYSVALDVPATVSNSIGVELVGMNKVSEEWHDSFTIQCNANFARTLKWFIVGPFLLSAATLFYQYGLPGAPGVAKTRSSRS</sequence>
<evidence type="ECO:0000256" key="5">
    <source>
        <dbReference type="ARBA" id="ARBA00023136"/>
    </source>
</evidence>